<organism evidence="11 12">
    <name type="scientific">Clostridium sartagoforme AAU1</name>
    <dbReference type="NCBI Taxonomy" id="1202534"/>
    <lineage>
        <taxon>Bacteria</taxon>
        <taxon>Bacillati</taxon>
        <taxon>Bacillota</taxon>
        <taxon>Clostridia</taxon>
        <taxon>Eubacteriales</taxon>
        <taxon>Clostridiaceae</taxon>
        <taxon>Clostridium</taxon>
    </lineage>
</organism>
<evidence type="ECO:0000313" key="12">
    <source>
        <dbReference type="Proteomes" id="UP000013988"/>
    </source>
</evidence>
<dbReference type="OrthoDB" id="305360at2"/>
<keyword evidence="4" id="KW-0813">Transport</keyword>
<keyword evidence="6 10" id="KW-0812">Transmembrane</keyword>
<dbReference type="InterPro" id="IPR048279">
    <property type="entry name" value="MdtK-like"/>
</dbReference>
<evidence type="ECO:0000256" key="5">
    <source>
        <dbReference type="ARBA" id="ARBA00022475"/>
    </source>
</evidence>
<evidence type="ECO:0000256" key="9">
    <source>
        <dbReference type="ARBA" id="ARBA00023251"/>
    </source>
</evidence>
<gene>
    <name evidence="11" type="ORF">A500_07916</name>
</gene>
<name>R9CBU0_9CLOT</name>
<feature type="transmembrane region" description="Helical" evidence="10">
    <location>
        <begin position="234"/>
        <end position="260"/>
    </location>
</feature>
<evidence type="ECO:0000256" key="7">
    <source>
        <dbReference type="ARBA" id="ARBA00022989"/>
    </source>
</evidence>
<dbReference type="GO" id="GO:0005886">
    <property type="term" value="C:plasma membrane"/>
    <property type="evidence" value="ECO:0007669"/>
    <property type="project" value="UniProtKB-SubCell"/>
</dbReference>
<evidence type="ECO:0000256" key="8">
    <source>
        <dbReference type="ARBA" id="ARBA00023136"/>
    </source>
</evidence>
<feature type="transmembrane region" description="Helical" evidence="10">
    <location>
        <begin position="91"/>
        <end position="113"/>
    </location>
</feature>
<evidence type="ECO:0000256" key="6">
    <source>
        <dbReference type="ARBA" id="ARBA00022692"/>
    </source>
</evidence>
<evidence type="ECO:0000256" key="1">
    <source>
        <dbReference type="ARBA" id="ARBA00004651"/>
    </source>
</evidence>
<protein>
    <recommendedName>
        <fullName evidence="3">Multidrug export protein MepA</fullName>
    </recommendedName>
</protein>
<feature type="transmembrane region" description="Helical" evidence="10">
    <location>
        <begin position="20"/>
        <end position="40"/>
    </location>
</feature>
<feature type="transmembrane region" description="Helical" evidence="10">
    <location>
        <begin position="133"/>
        <end position="155"/>
    </location>
</feature>
<dbReference type="InterPro" id="IPR002528">
    <property type="entry name" value="MATE_fam"/>
</dbReference>
<evidence type="ECO:0000256" key="4">
    <source>
        <dbReference type="ARBA" id="ARBA00022448"/>
    </source>
</evidence>
<comment type="subcellular location">
    <subcellularLocation>
        <location evidence="1">Cell membrane</location>
        <topology evidence="1">Multi-pass membrane protein</topology>
    </subcellularLocation>
</comment>
<keyword evidence="5" id="KW-1003">Cell membrane</keyword>
<keyword evidence="8 10" id="KW-0472">Membrane</keyword>
<accession>R9CBU0</accession>
<feature type="transmembrane region" description="Helical" evidence="10">
    <location>
        <begin position="162"/>
        <end position="184"/>
    </location>
</feature>
<dbReference type="PIRSF" id="PIRSF006603">
    <property type="entry name" value="DinF"/>
    <property type="match status" value="1"/>
</dbReference>
<dbReference type="InterPro" id="IPR051327">
    <property type="entry name" value="MATE_MepA_subfamily"/>
</dbReference>
<feature type="transmembrane region" description="Helical" evidence="10">
    <location>
        <begin position="359"/>
        <end position="380"/>
    </location>
</feature>
<dbReference type="AlphaFoldDB" id="R9CBU0"/>
<dbReference type="EMBL" id="ASRV01000092">
    <property type="protein sequence ID" value="EOR26485.1"/>
    <property type="molecule type" value="Genomic_DNA"/>
</dbReference>
<dbReference type="GO" id="GO:0042910">
    <property type="term" value="F:xenobiotic transmembrane transporter activity"/>
    <property type="evidence" value="ECO:0007669"/>
    <property type="project" value="InterPro"/>
</dbReference>
<sequence>MRNYKLNNSIVKKFVRYVSLNIISMIGLSFYILADTFFIANGVGSIGLTALNLVLPLWSLVSGIGLMIGMGAGIRYSIQMGKGNKQGANRIFTHAIFMGIIVGIIITVIGILFSYDIVKVLGADETVIPLAGSYLKTLLSFSCVFILNNIVTIFVRNDNEPNLAMVAMILGSLSNIVLDYIFIFPFKLGMFGAAIATGATPILSLAVLSIHFIRKKNNFKLIKCKFNRGDIKSIISLGIPSFITEFSSGIIILIFNFTILRISYNIGVAAYGIIANLALIVVAIFTGIAQGIQPIISKSYGEGKLKDIKFIYKYGLILSLVLGMLCYLLSFNFSEEIVNLFNNEGNAELLSMAVKGINIYFSAFIIMGINIVTTSFFASINKPRKSFAISMMRGLVIVIPLILLLPNFLGMTGVWLTIPLAEVITLGISIMFIISKKEEVGAEVNGL</sequence>
<dbReference type="InterPro" id="IPR045070">
    <property type="entry name" value="MATE_MepA-like"/>
</dbReference>
<feature type="transmembrane region" description="Helical" evidence="10">
    <location>
        <begin position="387"/>
        <end position="408"/>
    </location>
</feature>
<keyword evidence="12" id="KW-1185">Reference proteome</keyword>
<dbReference type="CDD" id="cd13143">
    <property type="entry name" value="MATE_MepA_like"/>
    <property type="match status" value="1"/>
</dbReference>
<feature type="transmembrane region" description="Helical" evidence="10">
    <location>
        <begin position="190"/>
        <end position="213"/>
    </location>
</feature>
<keyword evidence="9" id="KW-0046">Antibiotic resistance</keyword>
<dbReference type="PANTHER" id="PTHR43823:SF3">
    <property type="entry name" value="MULTIDRUG EXPORT PROTEIN MEPA"/>
    <property type="match status" value="1"/>
</dbReference>
<reference evidence="11 12" key="1">
    <citation type="submission" date="2013-03" db="EMBL/GenBank/DDBJ databases">
        <title>Whole genome shotgun sequencing of Clostridium sartagoforme AAU1.</title>
        <authorList>
            <person name="Joshi C.G."/>
            <person name="Duggirala S.M."/>
            <person name="Nathani N.M."/>
            <person name="Bhatt V.D."/>
            <person name="Patel A.K."/>
            <person name="Pandya P.R."/>
            <person name="KaPatel J.A."/>
        </authorList>
    </citation>
    <scope>NUCLEOTIDE SEQUENCE [LARGE SCALE GENOMIC DNA]</scope>
    <source>
        <strain evidence="11 12">AAU1</strain>
    </source>
</reference>
<feature type="transmembrane region" description="Helical" evidence="10">
    <location>
        <begin position="46"/>
        <end position="70"/>
    </location>
</feature>
<evidence type="ECO:0000256" key="10">
    <source>
        <dbReference type="SAM" id="Phobius"/>
    </source>
</evidence>
<evidence type="ECO:0000256" key="2">
    <source>
        <dbReference type="ARBA" id="ARBA00008417"/>
    </source>
</evidence>
<comment type="similarity">
    <text evidence="2">Belongs to the multi antimicrobial extrusion (MATE) (TC 2.A.66.1) family. MepA subfamily.</text>
</comment>
<dbReference type="GO" id="GO:0046677">
    <property type="term" value="P:response to antibiotic"/>
    <property type="evidence" value="ECO:0007669"/>
    <property type="project" value="UniProtKB-KW"/>
</dbReference>
<dbReference type="RefSeq" id="WP_016206980.1">
    <property type="nucleotide sequence ID" value="NZ_ASRV01000092.1"/>
</dbReference>
<dbReference type="PATRIC" id="fig|1202534.3.peg.1583"/>
<feature type="transmembrane region" description="Helical" evidence="10">
    <location>
        <begin position="310"/>
        <end position="330"/>
    </location>
</feature>
<comment type="caution">
    <text evidence="11">The sequence shown here is derived from an EMBL/GenBank/DDBJ whole genome shotgun (WGS) entry which is preliminary data.</text>
</comment>
<dbReference type="PANTHER" id="PTHR43823">
    <property type="entry name" value="SPORULATION PROTEIN YKVU"/>
    <property type="match status" value="1"/>
</dbReference>
<dbReference type="GO" id="GO:0015297">
    <property type="term" value="F:antiporter activity"/>
    <property type="evidence" value="ECO:0007669"/>
    <property type="project" value="InterPro"/>
</dbReference>
<keyword evidence="7 10" id="KW-1133">Transmembrane helix</keyword>
<feature type="transmembrane region" description="Helical" evidence="10">
    <location>
        <begin position="266"/>
        <end position="289"/>
    </location>
</feature>
<evidence type="ECO:0000313" key="11">
    <source>
        <dbReference type="EMBL" id="EOR26485.1"/>
    </source>
</evidence>
<dbReference type="NCBIfam" id="TIGR00797">
    <property type="entry name" value="matE"/>
    <property type="match status" value="1"/>
</dbReference>
<proteinExistence type="inferred from homology"/>
<dbReference type="Proteomes" id="UP000013988">
    <property type="component" value="Unassembled WGS sequence"/>
</dbReference>
<evidence type="ECO:0000256" key="3">
    <source>
        <dbReference type="ARBA" id="ARBA00022106"/>
    </source>
</evidence>
<dbReference type="Pfam" id="PF01554">
    <property type="entry name" value="MatE"/>
    <property type="match status" value="2"/>
</dbReference>